<comment type="function">
    <text evidence="1">Allows the formation of correctly charged Asn-tRNA(Asn) or Gln-tRNA(Gln) through the transamidation of misacylated Asp-tRNA(Asn) or Glu-tRNA(Gln) in organisms which lack either or both of asparaginyl-tRNA or glutaminyl-tRNA synthetases. The reaction takes place in the presence of glutamine and ATP through an activated phospho-Asp-tRNA(Asn) or phospho-Glu-tRNA(Gln).</text>
</comment>
<dbReference type="Proteomes" id="UP000238308">
    <property type="component" value="Unassembled WGS sequence"/>
</dbReference>
<keyword evidence="1" id="KW-0648">Protein biosynthesis</keyword>
<evidence type="ECO:0000313" key="3">
    <source>
        <dbReference type="Proteomes" id="UP000238308"/>
    </source>
</evidence>
<keyword evidence="1" id="KW-0067">ATP-binding</keyword>
<dbReference type="Pfam" id="PF02686">
    <property type="entry name" value="GatC"/>
    <property type="match status" value="1"/>
</dbReference>
<dbReference type="Gene3D" id="1.10.20.60">
    <property type="entry name" value="Glu-tRNAGln amidotransferase C subunit, N-terminal domain"/>
    <property type="match status" value="1"/>
</dbReference>
<evidence type="ECO:0000313" key="2">
    <source>
        <dbReference type="EMBL" id="PRY96749.1"/>
    </source>
</evidence>
<dbReference type="EC" id="6.3.5.-" evidence="1"/>
<gene>
    <name evidence="1" type="primary">gatC</name>
    <name evidence="2" type="ORF">BCM14_2503</name>
</gene>
<comment type="catalytic activity">
    <reaction evidence="1">
        <text>L-glutamyl-tRNA(Gln) + L-glutamine + ATP + H2O = L-glutaminyl-tRNA(Gln) + L-glutamate + ADP + phosphate + H(+)</text>
        <dbReference type="Rhea" id="RHEA:17521"/>
        <dbReference type="Rhea" id="RHEA-COMP:9681"/>
        <dbReference type="Rhea" id="RHEA-COMP:9684"/>
        <dbReference type="ChEBI" id="CHEBI:15377"/>
        <dbReference type="ChEBI" id="CHEBI:15378"/>
        <dbReference type="ChEBI" id="CHEBI:29985"/>
        <dbReference type="ChEBI" id="CHEBI:30616"/>
        <dbReference type="ChEBI" id="CHEBI:43474"/>
        <dbReference type="ChEBI" id="CHEBI:58359"/>
        <dbReference type="ChEBI" id="CHEBI:78520"/>
        <dbReference type="ChEBI" id="CHEBI:78521"/>
        <dbReference type="ChEBI" id="CHEBI:456216"/>
    </reaction>
</comment>
<dbReference type="InterPro" id="IPR036113">
    <property type="entry name" value="Asp/Glu-ADT_sf_sub_c"/>
</dbReference>
<name>A0A2T0XCU3_9BURK</name>
<dbReference type="GO" id="GO:0050566">
    <property type="term" value="F:asparaginyl-tRNA synthase (glutamine-hydrolyzing) activity"/>
    <property type="evidence" value="ECO:0007669"/>
    <property type="project" value="RHEA"/>
</dbReference>
<comment type="catalytic activity">
    <reaction evidence="1">
        <text>L-aspartyl-tRNA(Asn) + L-glutamine + ATP + H2O = L-asparaginyl-tRNA(Asn) + L-glutamate + ADP + phosphate + 2 H(+)</text>
        <dbReference type="Rhea" id="RHEA:14513"/>
        <dbReference type="Rhea" id="RHEA-COMP:9674"/>
        <dbReference type="Rhea" id="RHEA-COMP:9677"/>
        <dbReference type="ChEBI" id="CHEBI:15377"/>
        <dbReference type="ChEBI" id="CHEBI:15378"/>
        <dbReference type="ChEBI" id="CHEBI:29985"/>
        <dbReference type="ChEBI" id="CHEBI:30616"/>
        <dbReference type="ChEBI" id="CHEBI:43474"/>
        <dbReference type="ChEBI" id="CHEBI:58359"/>
        <dbReference type="ChEBI" id="CHEBI:78515"/>
        <dbReference type="ChEBI" id="CHEBI:78516"/>
        <dbReference type="ChEBI" id="CHEBI:456216"/>
    </reaction>
</comment>
<dbReference type="RefSeq" id="WP_106228342.1">
    <property type="nucleotide sequence ID" value="NZ_PVTV01000016.1"/>
</dbReference>
<comment type="subunit">
    <text evidence="1">Heterotrimer of A, B and C subunits.</text>
</comment>
<dbReference type="NCBIfam" id="TIGR00135">
    <property type="entry name" value="gatC"/>
    <property type="match status" value="1"/>
</dbReference>
<keyword evidence="2" id="KW-0808">Transferase</keyword>
<dbReference type="GO" id="GO:0006450">
    <property type="term" value="P:regulation of translational fidelity"/>
    <property type="evidence" value="ECO:0007669"/>
    <property type="project" value="InterPro"/>
</dbReference>
<dbReference type="GO" id="GO:0070681">
    <property type="term" value="P:glutaminyl-tRNAGln biosynthesis via transamidation"/>
    <property type="evidence" value="ECO:0007669"/>
    <property type="project" value="TreeGrafter"/>
</dbReference>
<dbReference type="EMBL" id="PVTV01000016">
    <property type="protein sequence ID" value="PRY96749.1"/>
    <property type="molecule type" value="Genomic_DNA"/>
</dbReference>
<dbReference type="PANTHER" id="PTHR15004">
    <property type="entry name" value="GLUTAMYL-TRNA(GLN) AMIDOTRANSFERASE SUBUNIT C, MITOCHONDRIAL"/>
    <property type="match status" value="1"/>
</dbReference>
<sequence length="102" mass="11290">MALTEQEVVRIARLARLQLSTEQLQTARDDLDQILGLIQTLQSVDTHGIEPLPHPLAMVADLPLRLRADEVTEISSIERREALMANAPGSKQGLFLVPKVID</sequence>
<dbReference type="AlphaFoldDB" id="A0A2T0XCU3"/>
<dbReference type="SUPFAM" id="SSF141000">
    <property type="entry name" value="Glu-tRNAGln amidotransferase C subunit"/>
    <property type="match status" value="1"/>
</dbReference>
<protein>
    <recommendedName>
        <fullName evidence="1">Aspartyl/glutamyl-tRNA(Asn/Gln) amidotransferase subunit C</fullName>
        <shortName evidence="1">Asp/Glu-ADT subunit C</shortName>
        <ecNumber evidence="1">6.3.5.-</ecNumber>
    </recommendedName>
</protein>
<dbReference type="InterPro" id="IPR003837">
    <property type="entry name" value="GatC"/>
</dbReference>
<dbReference type="OrthoDB" id="9794326at2"/>
<dbReference type="HAMAP" id="MF_00122">
    <property type="entry name" value="GatC"/>
    <property type="match status" value="1"/>
</dbReference>
<dbReference type="GO" id="GO:0050567">
    <property type="term" value="F:glutaminyl-tRNA synthase (glutamine-hydrolyzing) activity"/>
    <property type="evidence" value="ECO:0007669"/>
    <property type="project" value="UniProtKB-UniRule"/>
</dbReference>
<dbReference type="GO" id="GO:0016740">
    <property type="term" value="F:transferase activity"/>
    <property type="evidence" value="ECO:0007669"/>
    <property type="project" value="UniProtKB-KW"/>
</dbReference>
<dbReference type="GO" id="GO:0006412">
    <property type="term" value="P:translation"/>
    <property type="evidence" value="ECO:0007669"/>
    <property type="project" value="UniProtKB-UniRule"/>
</dbReference>
<comment type="similarity">
    <text evidence="1">Belongs to the GatC family.</text>
</comment>
<proteinExistence type="inferred from homology"/>
<comment type="caution">
    <text evidence="2">The sequence shown here is derived from an EMBL/GenBank/DDBJ whole genome shotgun (WGS) entry which is preliminary data.</text>
</comment>
<keyword evidence="1" id="KW-0547">Nucleotide-binding</keyword>
<reference evidence="2 3" key="1">
    <citation type="submission" date="2018-03" db="EMBL/GenBank/DDBJ databases">
        <title>Genomic Encyclopedia of Type Strains, Phase III (KMG-III): the genomes of soil and plant-associated and newly described type strains.</title>
        <authorList>
            <person name="Whitman W."/>
        </authorList>
    </citation>
    <scope>NUCLEOTIDE SEQUENCE [LARGE SCALE GENOMIC DNA]</scope>
    <source>
        <strain evidence="2 3">MWH-P2sevCIIIb</strain>
    </source>
</reference>
<dbReference type="GO" id="GO:0005524">
    <property type="term" value="F:ATP binding"/>
    <property type="evidence" value="ECO:0007669"/>
    <property type="project" value="UniProtKB-KW"/>
</dbReference>
<organism evidence="2 3">
    <name type="scientific">Jezberella montanilacus</name>
    <dbReference type="NCBI Taxonomy" id="323426"/>
    <lineage>
        <taxon>Bacteria</taxon>
        <taxon>Pseudomonadati</taxon>
        <taxon>Pseudomonadota</taxon>
        <taxon>Betaproteobacteria</taxon>
        <taxon>Burkholderiales</taxon>
        <taxon>Alcaligenaceae</taxon>
        <taxon>Jezberella</taxon>
    </lineage>
</organism>
<evidence type="ECO:0000256" key="1">
    <source>
        <dbReference type="HAMAP-Rule" id="MF_00122"/>
    </source>
</evidence>
<dbReference type="PANTHER" id="PTHR15004:SF0">
    <property type="entry name" value="GLUTAMYL-TRNA(GLN) AMIDOTRANSFERASE SUBUNIT C, MITOCHONDRIAL"/>
    <property type="match status" value="1"/>
</dbReference>
<keyword evidence="1" id="KW-0436">Ligase</keyword>
<keyword evidence="3" id="KW-1185">Reference proteome</keyword>
<accession>A0A2T0XCU3</accession>